<organism evidence="1 2">
    <name type="scientific">Papaver somniferum</name>
    <name type="common">Opium poppy</name>
    <dbReference type="NCBI Taxonomy" id="3469"/>
    <lineage>
        <taxon>Eukaryota</taxon>
        <taxon>Viridiplantae</taxon>
        <taxon>Streptophyta</taxon>
        <taxon>Embryophyta</taxon>
        <taxon>Tracheophyta</taxon>
        <taxon>Spermatophyta</taxon>
        <taxon>Magnoliopsida</taxon>
        <taxon>Ranunculales</taxon>
        <taxon>Papaveraceae</taxon>
        <taxon>Papaveroideae</taxon>
        <taxon>Papaver</taxon>
    </lineage>
</organism>
<dbReference type="EMBL" id="CM010722">
    <property type="protein sequence ID" value="RZC74589.1"/>
    <property type="molecule type" value="Genomic_DNA"/>
</dbReference>
<keyword evidence="2" id="KW-1185">Reference proteome</keyword>
<sequence>MQVTHNLILPLQLNYKFVKRNCRNGFLNVGVRGIAGVAPDLERAAKEQGGESNSKGGEKMLIKVGDPRYLQCTLFKKARRLSQNLIDMNENMKAHHFSY</sequence>
<evidence type="ECO:0000313" key="1">
    <source>
        <dbReference type="EMBL" id="RZC74589.1"/>
    </source>
</evidence>
<dbReference type="Gramene" id="RZC74589">
    <property type="protein sequence ID" value="RZC74589"/>
    <property type="gene ID" value="C5167_050069"/>
</dbReference>
<reference evidence="1 2" key="1">
    <citation type="journal article" date="2018" name="Science">
        <title>The opium poppy genome and morphinan production.</title>
        <authorList>
            <person name="Guo L."/>
            <person name="Winzer T."/>
            <person name="Yang X."/>
            <person name="Li Y."/>
            <person name="Ning Z."/>
            <person name="He Z."/>
            <person name="Teodor R."/>
            <person name="Lu Y."/>
            <person name="Bowser T.A."/>
            <person name="Graham I.A."/>
            <person name="Ye K."/>
        </authorList>
    </citation>
    <scope>NUCLEOTIDE SEQUENCE [LARGE SCALE GENOMIC DNA]</scope>
    <source>
        <strain evidence="2">cv. HN1</strain>
        <tissue evidence="1">Leaves</tissue>
    </source>
</reference>
<accession>A0A4Y7KRJ1</accession>
<evidence type="ECO:0000313" key="2">
    <source>
        <dbReference type="Proteomes" id="UP000316621"/>
    </source>
</evidence>
<protein>
    <submittedName>
        <fullName evidence="1">Uncharacterized protein</fullName>
    </submittedName>
</protein>
<dbReference type="Proteomes" id="UP000316621">
    <property type="component" value="Chromosome 8"/>
</dbReference>
<proteinExistence type="predicted"/>
<gene>
    <name evidence="1" type="ORF">C5167_050069</name>
</gene>
<name>A0A4Y7KRJ1_PAPSO</name>
<dbReference type="AlphaFoldDB" id="A0A4Y7KRJ1"/>